<comment type="pathway">
    <text evidence="2 7">Isoprenoid biosynthesis; isopentenyl diphosphate biosynthesis via DXP pathway; isopentenyl diphosphate from 1-deoxy-D-xylulose 5-phosphate: step 2/6.</text>
</comment>
<feature type="region of interest" description="Disordered" evidence="8">
    <location>
        <begin position="1"/>
        <end position="20"/>
    </location>
</feature>
<evidence type="ECO:0000256" key="8">
    <source>
        <dbReference type="SAM" id="MobiDB-lite"/>
    </source>
</evidence>
<dbReference type="Pfam" id="PF01128">
    <property type="entry name" value="IspD"/>
    <property type="match status" value="1"/>
</dbReference>
<dbReference type="HAMAP" id="MF_00108">
    <property type="entry name" value="IspD"/>
    <property type="match status" value="1"/>
</dbReference>
<dbReference type="PROSITE" id="PS01295">
    <property type="entry name" value="ISPD"/>
    <property type="match status" value="1"/>
</dbReference>
<name>A0ABP4Y2K8_9MICO</name>
<keyword evidence="4 7" id="KW-0808">Transferase</keyword>
<reference evidence="10" key="1">
    <citation type="journal article" date="2019" name="Int. J. Syst. Evol. Microbiol.">
        <title>The Global Catalogue of Microorganisms (GCM) 10K type strain sequencing project: providing services to taxonomists for standard genome sequencing and annotation.</title>
        <authorList>
            <consortium name="The Broad Institute Genomics Platform"/>
            <consortium name="The Broad Institute Genome Sequencing Center for Infectious Disease"/>
            <person name="Wu L."/>
            <person name="Ma J."/>
        </authorList>
    </citation>
    <scope>NUCLEOTIDE SEQUENCE [LARGE SCALE GENOMIC DNA]</scope>
    <source>
        <strain evidence="10">JCM 14736</strain>
    </source>
</reference>
<evidence type="ECO:0000256" key="2">
    <source>
        <dbReference type="ARBA" id="ARBA00004787"/>
    </source>
</evidence>
<dbReference type="NCBIfam" id="TIGR00453">
    <property type="entry name" value="ispD"/>
    <property type="match status" value="1"/>
</dbReference>
<keyword evidence="6 7" id="KW-0414">Isoprene biosynthesis</keyword>
<dbReference type="EMBL" id="BAAAOB010000005">
    <property type="protein sequence ID" value="GAA1799084.1"/>
    <property type="molecule type" value="Genomic_DNA"/>
</dbReference>
<evidence type="ECO:0000256" key="6">
    <source>
        <dbReference type="ARBA" id="ARBA00023229"/>
    </source>
</evidence>
<comment type="caution">
    <text evidence="9">The sequence shown here is derived from an EMBL/GenBank/DDBJ whole genome shotgun (WGS) entry which is preliminary data.</text>
</comment>
<dbReference type="InterPro" id="IPR001228">
    <property type="entry name" value="IspD"/>
</dbReference>
<evidence type="ECO:0000313" key="9">
    <source>
        <dbReference type="EMBL" id="GAA1799084.1"/>
    </source>
</evidence>
<feature type="region of interest" description="Disordered" evidence="8">
    <location>
        <begin position="203"/>
        <end position="223"/>
    </location>
</feature>
<protein>
    <recommendedName>
        <fullName evidence="7">2-C-methyl-D-erythritol 4-phosphate cytidylyltransferase</fullName>
        <ecNumber evidence="7">2.7.7.60</ecNumber>
    </recommendedName>
    <alternativeName>
        <fullName evidence="7">4-diphosphocytidyl-2C-methyl-D-erythritol synthase</fullName>
    </alternativeName>
    <alternativeName>
        <fullName evidence="7">MEP cytidylyltransferase</fullName>
        <shortName evidence="7">MCT</shortName>
    </alternativeName>
</protein>
<comment type="similarity">
    <text evidence="3 7">Belongs to the IspD/TarI cytidylyltransferase family. IspD subfamily.</text>
</comment>
<evidence type="ECO:0000256" key="3">
    <source>
        <dbReference type="ARBA" id="ARBA00009789"/>
    </source>
</evidence>
<dbReference type="InterPro" id="IPR018294">
    <property type="entry name" value="ISPD_synthase_CS"/>
</dbReference>
<evidence type="ECO:0000256" key="7">
    <source>
        <dbReference type="HAMAP-Rule" id="MF_00108"/>
    </source>
</evidence>
<gene>
    <name evidence="7 9" type="primary">ispD</name>
    <name evidence="9" type="ORF">GCM10009768_30150</name>
</gene>
<feature type="site" description="Positions MEP for the nucleophilic attack" evidence="7">
    <location>
        <position position="178"/>
    </location>
</feature>
<dbReference type="GO" id="GO:0016779">
    <property type="term" value="F:nucleotidyltransferase activity"/>
    <property type="evidence" value="ECO:0007669"/>
    <property type="project" value="UniProtKB-KW"/>
</dbReference>
<dbReference type="InterPro" id="IPR050088">
    <property type="entry name" value="IspD/TarI_cytidylyltransf_bact"/>
</dbReference>
<evidence type="ECO:0000256" key="1">
    <source>
        <dbReference type="ARBA" id="ARBA00001282"/>
    </source>
</evidence>
<feature type="site" description="Transition state stabilizer" evidence="7">
    <location>
        <position position="35"/>
    </location>
</feature>
<evidence type="ECO:0000256" key="4">
    <source>
        <dbReference type="ARBA" id="ARBA00022679"/>
    </source>
</evidence>
<dbReference type="Gene3D" id="3.90.550.10">
    <property type="entry name" value="Spore Coat Polysaccharide Biosynthesis Protein SpsA, Chain A"/>
    <property type="match status" value="1"/>
</dbReference>
<keyword evidence="10" id="KW-1185">Reference proteome</keyword>
<dbReference type="EC" id="2.7.7.60" evidence="7"/>
<dbReference type="InterPro" id="IPR029044">
    <property type="entry name" value="Nucleotide-diphossugar_trans"/>
</dbReference>
<evidence type="ECO:0000256" key="5">
    <source>
        <dbReference type="ARBA" id="ARBA00022695"/>
    </source>
</evidence>
<dbReference type="RefSeq" id="WP_344033461.1">
    <property type="nucleotide sequence ID" value="NZ_BAAAOB010000005.1"/>
</dbReference>
<dbReference type="CDD" id="cd02516">
    <property type="entry name" value="CDP-ME_synthetase"/>
    <property type="match status" value="1"/>
</dbReference>
<dbReference type="PANTHER" id="PTHR32125">
    <property type="entry name" value="2-C-METHYL-D-ERYTHRITOL 4-PHOSPHATE CYTIDYLYLTRANSFERASE, CHLOROPLASTIC"/>
    <property type="match status" value="1"/>
</dbReference>
<keyword evidence="5 7" id="KW-0548">Nucleotidyltransferase</keyword>
<proteinExistence type="inferred from homology"/>
<comment type="function">
    <text evidence="7">Catalyzes the formation of 4-diphosphocytidyl-2-C-methyl-D-erythritol from CTP and 2-C-methyl-D-erythritol 4-phosphate (MEP).</text>
</comment>
<dbReference type="PANTHER" id="PTHR32125:SF4">
    <property type="entry name" value="2-C-METHYL-D-ERYTHRITOL 4-PHOSPHATE CYTIDYLYLTRANSFERASE, CHLOROPLASTIC"/>
    <property type="match status" value="1"/>
</dbReference>
<accession>A0ABP4Y2K8</accession>
<dbReference type="InterPro" id="IPR034683">
    <property type="entry name" value="IspD/TarI"/>
</dbReference>
<organism evidence="9 10">
    <name type="scientific">Leucobacter iarius</name>
    <dbReference type="NCBI Taxonomy" id="333963"/>
    <lineage>
        <taxon>Bacteria</taxon>
        <taxon>Bacillati</taxon>
        <taxon>Actinomycetota</taxon>
        <taxon>Actinomycetes</taxon>
        <taxon>Micrococcales</taxon>
        <taxon>Microbacteriaceae</taxon>
        <taxon>Leucobacter</taxon>
    </lineage>
</organism>
<evidence type="ECO:0000313" key="10">
    <source>
        <dbReference type="Proteomes" id="UP001500851"/>
    </source>
</evidence>
<comment type="catalytic activity">
    <reaction evidence="1 7">
        <text>2-C-methyl-D-erythritol 4-phosphate + CTP + H(+) = 4-CDP-2-C-methyl-D-erythritol + diphosphate</text>
        <dbReference type="Rhea" id="RHEA:13429"/>
        <dbReference type="ChEBI" id="CHEBI:15378"/>
        <dbReference type="ChEBI" id="CHEBI:33019"/>
        <dbReference type="ChEBI" id="CHEBI:37563"/>
        <dbReference type="ChEBI" id="CHEBI:57823"/>
        <dbReference type="ChEBI" id="CHEBI:58262"/>
        <dbReference type="EC" id="2.7.7.60"/>
    </reaction>
</comment>
<dbReference type="Proteomes" id="UP001500851">
    <property type="component" value="Unassembled WGS sequence"/>
</dbReference>
<dbReference type="SUPFAM" id="SSF53448">
    <property type="entry name" value="Nucleotide-diphospho-sugar transferases"/>
    <property type="match status" value="1"/>
</dbReference>
<sequence length="277" mass="28229">MERSPLANEHPGTGGTPHPIGSLGVVLVGAGNGTRLGAGVPKAFVEIGGRTLLEHALRAVTALPHAGHIAVVVPADRAAEALELLDAALPDDCTWSTAVVPGGRERHESVRFGLDALPDSVTTVLVHDAARPFASPELFDRVAAEVLRTGSAVVPALPVADTLKRVGADGIVRETVDRSALVAVQTPQGFPRELLAAAHATAQLQDGDPARQEAPPTDDAEVVQRAGGTVRTVVGEQRAHKLTTPEDRAILGALLAALDGAADGAHAAHAAGAAGAR</sequence>
<feature type="site" description="Positions MEP for the nucleophilic attack" evidence="7">
    <location>
        <position position="241"/>
    </location>
</feature>
<feature type="site" description="Transition state stabilizer" evidence="7">
    <location>
        <position position="42"/>
    </location>
</feature>